<dbReference type="Gene3D" id="3.40.710.10">
    <property type="entry name" value="DD-peptidase/beta-lactamase superfamily"/>
    <property type="match status" value="1"/>
</dbReference>
<comment type="caution">
    <text evidence="4">The sequence shown here is derived from an EMBL/GenBank/DDBJ whole genome shotgun (WGS) entry which is preliminary data.</text>
</comment>
<dbReference type="InterPro" id="IPR050789">
    <property type="entry name" value="Diverse_Enzym_Activities"/>
</dbReference>
<dbReference type="PANTHER" id="PTHR43283">
    <property type="entry name" value="BETA-LACTAMASE-RELATED"/>
    <property type="match status" value="1"/>
</dbReference>
<dbReference type="PANTHER" id="PTHR43283:SF17">
    <property type="entry name" value="(LOVD), PUTATIVE (AFU_ORTHOLOGUE AFUA_5G00920)-RELATED"/>
    <property type="match status" value="1"/>
</dbReference>
<dbReference type="InterPro" id="IPR012338">
    <property type="entry name" value="Beta-lactam/transpept-like"/>
</dbReference>
<sequence>NTTTMDQLEEIIRSATQAVDVPGVVLAASSATGKYEILTGGLYYEKAFGVRSLKEGQTPEPMTVNNVFYLASCTKVFTAVAIMQCVEQGLFTLDEDVTRLLPELEDIEILRGFDEGTGKPILVKATKSITLRHLLSHTSGFHYDHLNPDLVRWRKSRGEPTGLLIKSLHHRCLTPLVFEPGEKYLYSTGFEWAGFMVERATSLNLEEYMKAFIWKSLGITSMTFHPEMHPEIMSSLADLSTCVGGKNKFGTVKDPFGKIIWKKNFWQSKDNDYSGGAGLFGRATEFIKLLHSITAGDGKLLKQESIDELFRPQMSDSSRKHLQELTKMKGSNDMASISMPMGSQISFGLGGGMICLEDVGGLRVSRRAGTMFWKGVPNHYWWADRTSGLCGVYASSLVPTTDLVSIALNETFELAMYNKLSRESRVRL</sequence>
<proteinExistence type="inferred from homology"/>
<name>A0A9N9M160_9HELO</name>
<comment type="similarity">
    <text evidence="1">Belongs to the class-A beta-lactamase family.</text>
</comment>
<dbReference type="EMBL" id="CAJVRM010000573">
    <property type="protein sequence ID" value="CAG8982117.1"/>
    <property type="molecule type" value="Genomic_DNA"/>
</dbReference>
<accession>A0A9N9M160</accession>
<protein>
    <recommendedName>
        <fullName evidence="3">Beta-lactamase-related domain-containing protein</fullName>
    </recommendedName>
</protein>
<dbReference type="OrthoDB" id="428260at2759"/>
<evidence type="ECO:0000256" key="1">
    <source>
        <dbReference type="ARBA" id="ARBA00009009"/>
    </source>
</evidence>
<evidence type="ECO:0000313" key="5">
    <source>
        <dbReference type="Proteomes" id="UP000701801"/>
    </source>
</evidence>
<gene>
    <name evidence="4" type="ORF">HYALB_00003209</name>
</gene>
<organism evidence="4 5">
    <name type="scientific">Hymenoscyphus albidus</name>
    <dbReference type="NCBI Taxonomy" id="595503"/>
    <lineage>
        <taxon>Eukaryota</taxon>
        <taxon>Fungi</taxon>
        <taxon>Dikarya</taxon>
        <taxon>Ascomycota</taxon>
        <taxon>Pezizomycotina</taxon>
        <taxon>Leotiomycetes</taxon>
        <taxon>Helotiales</taxon>
        <taxon>Helotiaceae</taxon>
        <taxon>Hymenoscyphus</taxon>
    </lineage>
</organism>
<feature type="domain" description="Beta-lactamase-related" evidence="3">
    <location>
        <begin position="38"/>
        <end position="400"/>
    </location>
</feature>
<keyword evidence="5" id="KW-1185">Reference proteome</keyword>
<evidence type="ECO:0000313" key="4">
    <source>
        <dbReference type="EMBL" id="CAG8982117.1"/>
    </source>
</evidence>
<dbReference type="SUPFAM" id="SSF56601">
    <property type="entry name" value="beta-lactamase/transpeptidase-like"/>
    <property type="match status" value="1"/>
</dbReference>
<dbReference type="InterPro" id="IPR001466">
    <property type="entry name" value="Beta-lactam-related"/>
</dbReference>
<dbReference type="Proteomes" id="UP000701801">
    <property type="component" value="Unassembled WGS sequence"/>
</dbReference>
<reference evidence="4" key="1">
    <citation type="submission" date="2021-07" db="EMBL/GenBank/DDBJ databases">
        <authorList>
            <person name="Durling M."/>
        </authorList>
    </citation>
    <scope>NUCLEOTIDE SEQUENCE</scope>
</reference>
<evidence type="ECO:0000256" key="2">
    <source>
        <dbReference type="ARBA" id="ARBA00022801"/>
    </source>
</evidence>
<keyword evidence="2" id="KW-0378">Hydrolase</keyword>
<feature type="non-terminal residue" evidence="4">
    <location>
        <position position="1"/>
    </location>
</feature>
<dbReference type="GO" id="GO:0016787">
    <property type="term" value="F:hydrolase activity"/>
    <property type="evidence" value="ECO:0007669"/>
    <property type="project" value="UniProtKB-KW"/>
</dbReference>
<dbReference type="Pfam" id="PF00144">
    <property type="entry name" value="Beta-lactamase"/>
    <property type="match status" value="1"/>
</dbReference>
<evidence type="ECO:0000259" key="3">
    <source>
        <dbReference type="Pfam" id="PF00144"/>
    </source>
</evidence>
<dbReference type="AlphaFoldDB" id="A0A9N9M160"/>